<name>A0AA96WTE3_LEPBY</name>
<reference evidence="1" key="1">
    <citation type="journal article" date="2023" name="Plants (Basel)">
        <title>Genomic Analysis of Leptolyngbya boryana CZ1 Reveals Efficient Carbon Fixation Modules.</title>
        <authorList>
            <person name="Bai X."/>
            <person name="Wang H."/>
            <person name="Cheng W."/>
            <person name="Wang J."/>
            <person name="Ma M."/>
            <person name="Hu H."/>
            <person name="Song Z."/>
            <person name="Ma H."/>
            <person name="Fan Y."/>
            <person name="Du C."/>
            <person name="Xu J."/>
        </authorList>
    </citation>
    <scope>NUCLEOTIDE SEQUENCE</scope>
    <source>
        <strain evidence="1">CZ1</strain>
    </source>
</reference>
<dbReference type="RefSeq" id="WP_263970824.1">
    <property type="nucleotide sequence ID" value="NZ_CP130144.1"/>
</dbReference>
<proteinExistence type="predicted"/>
<dbReference type="EMBL" id="CP130144">
    <property type="protein sequence ID" value="WNZ45351.1"/>
    <property type="molecule type" value="Genomic_DNA"/>
</dbReference>
<dbReference type="AlphaFoldDB" id="A0AA96WTE3"/>
<gene>
    <name evidence="1" type="ORF">Q2T42_26540</name>
</gene>
<organism evidence="1">
    <name type="scientific">Leptolyngbya boryana CZ1</name>
    <dbReference type="NCBI Taxonomy" id="3060204"/>
    <lineage>
        <taxon>Bacteria</taxon>
        <taxon>Bacillati</taxon>
        <taxon>Cyanobacteriota</taxon>
        <taxon>Cyanophyceae</taxon>
        <taxon>Leptolyngbyales</taxon>
        <taxon>Leptolyngbyaceae</taxon>
        <taxon>Leptolyngbya group</taxon>
        <taxon>Leptolyngbya</taxon>
    </lineage>
</organism>
<protein>
    <submittedName>
        <fullName evidence="1">Uncharacterized protein</fullName>
    </submittedName>
</protein>
<evidence type="ECO:0000313" key="1">
    <source>
        <dbReference type="EMBL" id="WNZ45351.1"/>
    </source>
</evidence>
<reference evidence="1" key="2">
    <citation type="submission" date="2023-07" db="EMBL/GenBank/DDBJ databases">
        <authorList>
            <person name="Bai X.-H."/>
            <person name="Wang H.-H."/>
            <person name="Wang J."/>
            <person name="Ma M.-Y."/>
            <person name="Hu H.-H."/>
            <person name="Song Z.-L."/>
            <person name="Ma H.-G."/>
            <person name="Fan Y."/>
            <person name="Du C.-Y."/>
            <person name="Xu J.-C."/>
        </authorList>
    </citation>
    <scope>NUCLEOTIDE SEQUENCE</scope>
    <source>
        <strain evidence="1">CZ1</strain>
    </source>
</reference>
<sequence>MTDDSLEMFALAARSVPAAETDVLSKIVKLIEGAIAPTANL</sequence>
<accession>A0AA96WTE3</accession>